<dbReference type="EMBL" id="CAUJNA010000624">
    <property type="protein sequence ID" value="CAJ1379359.1"/>
    <property type="molecule type" value="Genomic_DNA"/>
</dbReference>
<evidence type="ECO:0000313" key="2">
    <source>
        <dbReference type="Proteomes" id="UP001178507"/>
    </source>
</evidence>
<dbReference type="Proteomes" id="UP001178507">
    <property type="component" value="Unassembled WGS sequence"/>
</dbReference>
<gene>
    <name evidence="1" type="ORF">EVOR1521_LOCUS7621</name>
</gene>
<protein>
    <submittedName>
        <fullName evidence="1">Uncharacterized protein</fullName>
    </submittedName>
</protein>
<keyword evidence="2" id="KW-1185">Reference proteome</keyword>
<reference evidence="1" key="1">
    <citation type="submission" date="2023-08" db="EMBL/GenBank/DDBJ databases">
        <authorList>
            <person name="Chen Y."/>
            <person name="Shah S."/>
            <person name="Dougan E. K."/>
            <person name="Thang M."/>
            <person name="Chan C."/>
        </authorList>
    </citation>
    <scope>NUCLEOTIDE SEQUENCE</scope>
</reference>
<sequence length="100" mass="11168">MMLQRALTKMPGEFGPRRAQLLPLLPGLPAWSLKTSPRRLLHLARQRGAAGWATKLLGRSQRHRGVVQTGRIPHQLPAKTLRDDLAPKRVQVLLAGRRCA</sequence>
<organism evidence="1 2">
    <name type="scientific">Effrenium voratum</name>
    <dbReference type="NCBI Taxonomy" id="2562239"/>
    <lineage>
        <taxon>Eukaryota</taxon>
        <taxon>Sar</taxon>
        <taxon>Alveolata</taxon>
        <taxon>Dinophyceae</taxon>
        <taxon>Suessiales</taxon>
        <taxon>Symbiodiniaceae</taxon>
        <taxon>Effrenium</taxon>
    </lineage>
</organism>
<dbReference type="AlphaFoldDB" id="A0AA36I1M3"/>
<accession>A0AA36I1M3</accession>
<comment type="caution">
    <text evidence="1">The sequence shown here is derived from an EMBL/GenBank/DDBJ whole genome shotgun (WGS) entry which is preliminary data.</text>
</comment>
<evidence type="ECO:0000313" key="1">
    <source>
        <dbReference type="EMBL" id="CAJ1379359.1"/>
    </source>
</evidence>
<name>A0AA36I1M3_9DINO</name>
<proteinExistence type="predicted"/>